<keyword evidence="1" id="KW-0175">Coiled coil</keyword>
<feature type="region of interest" description="Disordered" evidence="2">
    <location>
        <begin position="465"/>
        <end position="484"/>
    </location>
</feature>
<dbReference type="Pfam" id="PF12937">
    <property type="entry name" value="F-box-like"/>
    <property type="match status" value="1"/>
</dbReference>
<dbReference type="OMA" id="CTTPQGC"/>
<reference evidence="4 5" key="1">
    <citation type="journal article" date="2007" name="Proc. Natl. Acad. Sci. U.S.A.">
        <title>Independent sorting-out of thousands of duplicated gene pairs in two yeast species descended from a whole-genome duplication.</title>
        <authorList>
            <person name="Scannell D.R."/>
            <person name="Frank A.C."/>
            <person name="Conant G.C."/>
            <person name="Byrne K.P."/>
            <person name="Woolfit M."/>
            <person name="Wolfe K.H."/>
        </authorList>
    </citation>
    <scope>NUCLEOTIDE SEQUENCE [LARGE SCALE GENOMIC DNA]</scope>
    <source>
        <strain evidence="5">ATCC 22028 / DSM 70294 / BCRC 21397 / CBS 2163 / NBRC 10782 / NRRL Y-8283 / UCD 57-17</strain>
    </source>
</reference>
<sequence length="644" mass="73734">MINDNKEIAIMSLEKLPSEILINIFSNLDERDLFILQLLSKKFYDIINDEELWKNLFLSKFKTSYFPSYANSNKFSVEFNSRKDGLNEWKHNKSVRTKYSISSGSLVTSEIEQLLFDYPRCLCYSDGVITLLQLQQFRKTRGNKTRLTYIPCTTPQGCSTMHFDLGCAVFGRFDGRIYGKMLSTKSYLQPIVEFDDHHTGAVTAIKTVDNNENRCISGSENGDIIWWTEAKKVKSMKLSNKPILRVEMWKDWTIVLDEEKIYVIYRMTDLNEISLDLDIKNINSRAPVKVHFFKVDFGSKSVLVGDTKNLYIISFNPNNNLFGFTKSMNFEDELIEEVVIDEASAKRDQRLELAGQDGCFIAIKTDLNKIYIVDIRAPGATFHLQSKIVLSNGEKAYTCQITNLVMVCALKGYVNIYDALSGELIKTVQKTEKEPGFLRISQGRLLLSNRENMVHYFKFIPDDNSETSKSGTGQSSSANRNTTKWKETLNAELELYEEEEERNELQRMENSRLLNTYGGDFTTSTDLNGIEDEEELQLRIALMESENYTSNAVNAENDEAMRNAIQESDRLFNTEQNSTLDNQIGIDEELRMALEQSRIEDELRRATEVENITSSVNNINSSSSLEDEELQLAIALSLSEAERN</sequence>
<dbReference type="PANTHER" id="PTHR14381:SF1">
    <property type="entry name" value="F-BOX_WD REPEAT-CONTAINING PROTEIN 4"/>
    <property type="match status" value="1"/>
</dbReference>
<dbReference type="PhylomeDB" id="A7TSX1"/>
<name>A7TSX1_VANPO</name>
<dbReference type="SMART" id="SM00256">
    <property type="entry name" value="FBOX"/>
    <property type="match status" value="1"/>
</dbReference>
<dbReference type="EMBL" id="DS480528">
    <property type="protein sequence ID" value="EDO14637.1"/>
    <property type="molecule type" value="Genomic_DNA"/>
</dbReference>
<proteinExistence type="predicted"/>
<dbReference type="FunCoup" id="A7TSX1">
    <property type="interactions" value="115"/>
</dbReference>
<dbReference type="GO" id="GO:0005634">
    <property type="term" value="C:nucleus"/>
    <property type="evidence" value="ECO:0007669"/>
    <property type="project" value="EnsemblFungi"/>
</dbReference>
<accession>A7TSX1</accession>
<keyword evidence="5" id="KW-1185">Reference proteome</keyword>
<dbReference type="InterPro" id="IPR001810">
    <property type="entry name" value="F-box_dom"/>
</dbReference>
<feature type="domain" description="F-box" evidence="3">
    <location>
        <begin position="10"/>
        <end position="56"/>
    </location>
</feature>
<dbReference type="Gene3D" id="1.20.1280.50">
    <property type="match status" value="1"/>
</dbReference>
<evidence type="ECO:0000256" key="2">
    <source>
        <dbReference type="SAM" id="MobiDB-lite"/>
    </source>
</evidence>
<dbReference type="Gene3D" id="2.130.10.10">
    <property type="entry name" value="YVTN repeat-like/Quinoprotein amine dehydrogenase"/>
    <property type="match status" value="1"/>
</dbReference>
<dbReference type="eggNOG" id="KOG0274">
    <property type="taxonomic scope" value="Eukaryota"/>
</dbReference>
<feature type="coiled-coil region" evidence="1">
    <location>
        <begin position="486"/>
        <end position="516"/>
    </location>
</feature>
<dbReference type="PROSITE" id="PS50330">
    <property type="entry name" value="UIM"/>
    <property type="match status" value="1"/>
</dbReference>
<dbReference type="PANTHER" id="PTHR14381">
    <property type="entry name" value="DACTYLIN"/>
    <property type="match status" value="1"/>
</dbReference>
<feature type="compositionally biased region" description="Polar residues" evidence="2">
    <location>
        <begin position="467"/>
        <end position="482"/>
    </location>
</feature>
<dbReference type="InParanoid" id="A7TSX1"/>
<gene>
    <name evidence="4" type="ORF">Kpol_309p6</name>
</gene>
<dbReference type="SMART" id="SM00726">
    <property type="entry name" value="UIM"/>
    <property type="match status" value="3"/>
</dbReference>
<dbReference type="PROSITE" id="PS50181">
    <property type="entry name" value="FBOX"/>
    <property type="match status" value="1"/>
</dbReference>
<dbReference type="SUPFAM" id="SSF50978">
    <property type="entry name" value="WD40 repeat-like"/>
    <property type="match status" value="1"/>
</dbReference>
<dbReference type="InterPro" id="IPR036322">
    <property type="entry name" value="WD40_repeat_dom_sf"/>
</dbReference>
<dbReference type="STRING" id="436907.A7TSX1"/>
<evidence type="ECO:0000313" key="5">
    <source>
        <dbReference type="Proteomes" id="UP000000267"/>
    </source>
</evidence>
<dbReference type="GO" id="GO:0006974">
    <property type="term" value="P:DNA damage response"/>
    <property type="evidence" value="ECO:0007669"/>
    <property type="project" value="EnsemblFungi"/>
</dbReference>
<dbReference type="OrthoDB" id="2095648at2759"/>
<dbReference type="InterPro" id="IPR003903">
    <property type="entry name" value="UIM_dom"/>
</dbReference>
<evidence type="ECO:0000313" key="4">
    <source>
        <dbReference type="EMBL" id="EDO14637.1"/>
    </source>
</evidence>
<dbReference type="KEGG" id="vpo:Kpol_309p6"/>
<dbReference type="SUPFAM" id="SSF81383">
    <property type="entry name" value="F-box domain"/>
    <property type="match status" value="1"/>
</dbReference>
<dbReference type="Proteomes" id="UP000000267">
    <property type="component" value="Unassembled WGS sequence"/>
</dbReference>
<dbReference type="InterPro" id="IPR036047">
    <property type="entry name" value="F-box-like_dom_sf"/>
</dbReference>
<dbReference type="AlphaFoldDB" id="A7TSX1"/>
<dbReference type="InterPro" id="IPR015943">
    <property type="entry name" value="WD40/YVTN_repeat-like_dom_sf"/>
</dbReference>
<dbReference type="GO" id="GO:0005737">
    <property type="term" value="C:cytoplasm"/>
    <property type="evidence" value="ECO:0007669"/>
    <property type="project" value="EnsemblFungi"/>
</dbReference>
<organism evidence="5">
    <name type="scientific">Vanderwaltozyma polyspora (strain ATCC 22028 / DSM 70294 / BCRC 21397 / CBS 2163 / NBRC 10782 / NRRL Y-8283 / UCD 57-17)</name>
    <name type="common">Kluyveromyces polysporus</name>
    <dbReference type="NCBI Taxonomy" id="436907"/>
    <lineage>
        <taxon>Eukaryota</taxon>
        <taxon>Fungi</taxon>
        <taxon>Dikarya</taxon>
        <taxon>Ascomycota</taxon>
        <taxon>Saccharomycotina</taxon>
        <taxon>Saccharomycetes</taxon>
        <taxon>Saccharomycetales</taxon>
        <taxon>Saccharomycetaceae</taxon>
        <taxon>Vanderwaltozyma</taxon>
    </lineage>
</organism>
<dbReference type="RefSeq" id="XP_001642495.1">
    <property type="nucleotide sequence ID" value="XM_001642445.1"/>
</dbReference>
<dbReference type="GeneID" id="5542662"/>
<protein>
    <recommendedName>
        <fullName evidence="3">F-box domain-containing protein</fullName>
    </recommendedName>
</protein>
<dbReference type="GO" id="GO:0031146">
    <property type="term" value="P:SCF-dependent proteasomal ubiquitin-dependent protein catabolic process"/>
    <property type="evidence" value="ECO:0007669"/>
    <property type="project" value="EnsemblFungi"/>
</dbReference>
<dbReference type="GO" id="GO:0071406">
    <property type="term" value="P:cellular response to methylmercury"/>
    <property type="evidence" value="ECO:0007669"/>
    <property type="project" value="EnsemblFungi"/>
</dbReference>
<dbReference type="HOGENOM" id="CLU_425266_0_0_1"/>
<evidence type="ECO:0000256" key="1">
    <source>
        <dbReference type="SAM" id="Coils"/>
    </source>
</evidence>
<dbReference type="InterPro" id="IPR052301">
    <property type="entry name" value="SCF_F-box/WD-repeat"/>
</dbReference>
<evidence type="ECO:0000259" key="3">
    <source>
        <dbReference type="PROSITE" id="PS50181"/>
    </source>
</evidence>
<dbReference type="GO" id="GO:0019005">
    <property type="term" value="C:SCF ubiquitin ligase complex"/>
    <property type="evidence" value="ECO:0007669"/>
    <property type="project" value="EnsemblFungi"/>
</dbReference>